<protein>
    <submittedName>
        <fullName evidence="2">Thiol-disulfide interchange protein, contains DsbC and DsbD domains</fullName>
    </submittedName>
</protein>
<keyword evidence="3" id="KW-1185">Reference proteome</keyword>
<evidence type="ECO:0000313" key="3">
    <source>
        <dbReference type="Proteomes" id="UP000323300"/>
    </source>
</evidence>
<reference evidence="2 3" key="1">
    <citation type="submission" date="2016-10" db="EMBL/GenBank/DDBJ databases">
        <authorList>
            <person name="Varghese N."/>
            <person name="Submissions S."/>
        </authorList>
    </citation>
    <scope>NUCLEOTIDE SEQUENCE [LARGE SCALE GENOMIC DNA]</scope>
    <source>
        <strain evidence="2 3">DSM 21822</strain>
    </source>
</reference>
<organism evidence="2 3">
    <name type="scientific">Neomesorhizobium albiziae</name>
    <dbReference type="NCBI Taxonomy" id="335020"/>
    <lineage>
        <taxon>Bacteria</taxon>
        <taxon>Pseudomonadati</taxon>
        <taxon>Pseudomonadota</taxon>
        <taxon>Alphaproteobacteria</taxon>
        <taxon>Hyphomicrobiales</taxon>
        <taxon>Phyllobacteriaceae</taxon>
        <taxon>Neomesorhizobium</taxon>
    </lineage>
</organism>
<dbReference type="EMBL" id="FOSL01000020">
    <property type="protein sequence ID" value="SFK97530.1"/>
    <property type="molecule type" value="Genomic_DNA"/>
</dbReference>
<dbReference type="Pfam" id="PF11412">
    <property type="entry name" value="DsbD_N"/>
    <property type="match status" value="1"/>
</dbReference>
<name>A0A1I4DXU4_9HYPH</name>
<evidence type="ECO:0000313" key="2">
    <source>
        <dbReference type="EMBL" id="SFK97530.1"/>
    </source>
</evidence>
<dbReference type="InterPro" id="IPR028250">
    <property type="entry name" value="DsbDN"/>
</dbReference>
<gene>
    <name evidence="2" type="ORF">SAMN04488498_12043</name>
</gene>
<accession>A0A1I4DXU4</accession>
<evidence type="ECO:0000259" key="1">
    <source>
        <dbReference type="Pfam" id="PF11412"/>
    </source>
</evidence>
<proteinExistence type="predicted"/>
<sequence>MNLQSEARSHANMMKSAGSAVAKCVSATQMSAMRILSTAALYLLLAAAFQTSASATASDWVEVEGGRVRLVTAGAPDAGGTLQGVLEIDLHPGWKTYWRDPGYAGVPPQIDVSRSINVTAAEMRFPAPERFDDGFSKWAGYKHPVAFPVTFTLKTPGEPTQIEADVFLGICETICIPVKGTFALDPANDPDNADHQALVTAAVETLPGAARPDFGVTVRRADNKQLTVEAALPGDAAPAEFFVAGEQGYIFGTPERAEKDGRTVFTVPIVERPDTKPAEGALHYTLSTATGAVEGTLPYP</sequence>
<feature type="domain" description="Thiol:disulfide interchange protein DsbD N-terminal" evidence="1">
    <location>
        <begin position="78"/>
        <end position="183"/>
    </location>
</feature>
<dbReference type="AlphaFoldDB" id="A0A1I4DXU4"/>
<dbReference type="Proteomes" id="UP000323300">
    <property type="component" value="Unassembled WGS sequence"/>
</dbReference>